<protein>
    <submittedName>
        <fullName evidence="1">Uncharacterized protein</fullName>
    </submittedName>
</protein>
<evidence type="ECO:0000313" key="1">
    <source>
        <dbReference type="EMBL" id="GIJ07071.1"/>
    </source>
</evidence>
<evidence type="ECO:0000313" key="2">
    <source>
        <dbReference type="Proteomes" id="UP000647017"/>
    </source>
</evidence>
<keyword evidence="2" id="KW-1185">Reference proteome</keyword>
<dbReference type="RefSeq" id="WP_203998177.1">
    <property type="nucleotide sequence ID" value="NZ_BOOZ01000002.1"/>
</dbReference>
<dbReference type="Proteomes" id="UP000647017">
    <property type="component" value="Unassembled WGS sequence"/>
</dbReference>
<organism evidence="1 2">
    <name type="scientific">Micromonospora andamanensis</name>
    <dbReference type="NCBI Taxonomy" id="1287068"/>
    <lineage>
        <taxon>Bacteria</taxon>
        <taxon>Bacillati</taxon>
        <taxon>Actinomycetota</taxon>
        <taxon>Actinomycetes</taxon>
        <taxon>Micromonosporales</taxon>
        <taxon>Micromonosporaceae</taxon>
        <taxon>Micromonospora</taxon>
    </lineage>
</organism>
<dbReference type="EMBL" id="BOOZ01000002">
    <property type="protein sequence ID" value="GIJ07071.1"/>
    <property type="molecule type" value="Genomic_DNA"/>
</dbReference>
<comment type="caution">
    <text evidence="1">The sequence shown here is derived from an EMBL/GenBank/DDBJ whole genome shotgun (WGS) entry which is preliminary data.</text>
</comment>
<sequence>MADFAVTAATSIVCPDCDGTTFTLLPCRCTSFGDRFLADDAATPVQREAYRDCEQCRGTGSVAYSCHRCRRRGRRRAQLVLSVANLDTGAVASHRVVPGGLDPQPEPSGGWVVPLADRVRELAAAVGAAVTGDEPSLRLPAQWRPDLPAARRHELEAQAIVGLDHTPWRLFVCRSDAAPPVDPAARLGRLCALADLLLLDLVIDARQQGAQVDWNIRYEVPGSPVPMTWLGHADLPAALAGTDVADALAGLTERGRSAPARLLHLDGPRPPAVPAVDVDQLERRILADCVDPKTGVELPGAQALWRDGCWWHTSLRGGEPVEHLVEQPTGQVVRRVRVPLRRGCPPPDPPWLGQPIAWRRCPDCVPGSRLRSCDCRLGGRPADTDCAHCGGVGMRPSALTCLTCCGTHRLYETVLVTLTDLRHRVVHLAWRSGVPEEATLVATQPGGKPVVQLPDRYRLGSWAPILGVRPEDLAEADGGHEIDHDLRGGHVTLPWPGADPVSEHVRAAGRGQPAARLIVTAVRPDAPPLAELIRLALGLDLALEVSVCDLRHHAGDPLCLDGVRWSVHLRSRAAPVHPDELPYRPSVESALAWCRECLDDTVAAAVPADPAEPVPVPRSGPRDLVADPVPVLLRLAARHARQTLTVRFTRAGCTLHRHDGDGVRVVATAPDLHDFER</sequence>
<proteinExistence type="predicted"/>
<name>A0ABQ4HNH3_9ACTN</name>
<reference evidence="1 2" key="1">
    <citation type="submission" date="2021-01" db="EMBL/GenBank/DDBJ databases">
        <title>Whole genome shotgun sequence of Verrucosispora andamanensis NBRC 109075.</title>
        <authorList>
            <person name="Komaki H."/>
            <person name="Tamura T."/>
        </authorList>
    </citation>
    <scope>NUCLEOTIDE SEQUENCE [LARGE SCALE GENOMIC DNA]</scope>
    <source>
        <strain evidence="1 2">NBRC 109075</strain>
    </source>
</reference>
<accession>A0ABQ4HNH3</accession>
<gene>
    <name evidence="1" type="ORF">Van01_02850</name>
</gene>